<comment type="caution">
    <text evidence="1">The sequence shown here is derived from an EMBL/GenBank/DDBJ whole genome shotgun (WGS) entry which is preliminary data.</text>
</comment>
<dbReference type="RefSeq" id="WP_193537221.1">
    <property type="nucleotide sequence ID" value="NZ_JADCLJ010000020.1"/>
</dbReference>
<dbReference type="Proteomes" id="UP001516662">
    <property type="component" value="Unassembled WGS sequence"/>
</dbReference>
<evidence type="ECO:0000313" key="1">
    <source>
        <dbReference type="EMBL" id="MBE4909039.1"/>
    </source>
</evidence>
<sequence>MLIKISKVLMIVSILFGFKTLNTKAVEIQDIDNPISFTVEVLPWELVNTIIPYKSVFTIIDVETGMQFQVQRRAGRSHADVQPLTRKDTKIMKEIYSGKWSWKRRAIFVLKDDNILAASMHGMPHGAGAIQNGFPGHFCVHFIDSTTHRSKLANRAHKLMILKAAGQLEDYVLRSNPYELIHIFSEGIVQRDKKILALTVQRGSVDKLFRDTSDIEQIKVKIDKELSKETLSNMSFLRVPVEMKMYVSGKGKVSLHTEFQLERESTTGPWTINGKDIYQKLGVSNEEE</sequence>
<gene>
    <name evidence="1" type="ORF">IMZ08_13300</name>
</gene>
<accession>A0ABR9QKR7</accession>
<organism evidence="1 2">
    <name type="scientific">Litchfieldia luteola</name>
    <dbReference type="NCBI Taxonomy" id="682179"/>
    <lineage>
        <taxon>Bacteria</taxon>
        <taxon>Bacillati</taxon>
        <taxon>Bacillota</taxon>
        <taxon>Bacilli</taxon>
        <taxon>Bacillales</taxon>
        <taxon>Bacillaceae</taxon>
        <taxon>Litchfieldia</taxon>
    </lineage>
</organism>
<name>A0ABR9QKR7_9BACI</name>
<evidence type="ECO:0000313" key="2">
    <source>
        <dbReference type="Proteomes" id="UP001516662"/>
    </source>
</evidence>
<reference evidence="1 2" key="1">
    <citation type="submission" date="2020-10" db="EMBL/GenBank/DDBJ databases">
        <title>Bacillus sp. HD4P25, an endophyte from a halophyte.</title>
        <authorList>
            <person name="Sun J.-Q."/>
        </authorList>
    </citation>
    <scope>NUCLEOTIDE SEQUENCE [LARGE SCALE GENOMIC DNA]</scope>
    <source>
        <strain evidence="1 2">YIM 93174</strain>
    </source>
</reference>
<proteinExistence type="predicted"/>
<protein>
    <submittedName>
        <fullName evidence="1">Uncharacterized protein</fullName>
    </submittedName>
</protein>
<keyword evidence="2" id="KW-1185">Reference proteome</keyword>
<dbReference type="EMBL" id="JADCLJ010000020">
    <property type="protein sequence ID" value="MBE4909039.1"/>
    <property type="molecule type" value="Genomic_DNA"/>
</dbReference>